<sequence>MPEGAHDHTPLDSAKFQNPLITATGEMRASVSLSALRTLWFNTGSLCNITCANCYMDSSPSNDDLAYLGLDHVLAYLEEIRTEGLNVPEIGFTGGEPFMNRDLINMLEAVLERGHSALVLTNAMKPMWQKRAALSALADRFVMSGVKIRVSVDHYTQRAHEKERGAGTWAPMEKGIQWLAAQGFSVSIAGRTLWNEAEDQARRGYQQLCDAWGLSIDCSDPARLVLFPEMDAADDVPEITTRCWDLLKVRPDAMMCATSRMVVLHKGDAGPRIAPCTLLPYDRRFDMGALLVEAHTPVALNHPHCAKFCVLGGASCSVI</sequence>
<keyword evidence="3" id="KW-0479">Metal-binding</keyword>
<dbReference type="Gene3D" id="3.20.20.70">
    <property type="entry name" value="Aldolase class I"/>
    <property type="match status" value="1"/>
</dbReference>
<evidence type="ECO:0000256" key="4">
    <source>
        <dbReference type="ARBA" id="ARBA00023004"/>
    </source>
</evidence>
<dbReference type="OrthoDB" id="9810775at2"/>
<keyword evidence="8" id="KW-1185">Reference proteome</keyword>
<dbReference type="Pfam" id="PF04055">
    <property type="entry name" value="Radical_SAM"/>
    <property type="match status" value="1"/>
</dbReference>
<dbReference type="SFLD" id="SFLDG01067">
    <property type="entry name" value="SPASM/twitch_domain_containing"/>
    <property type="match status" value="1"/>
</dbReference>
<keyword evidence="2" id="KW-0949">S-adenosyl-L-methionine</keyword>
<organism evidence="7 8">
    <name type="scientific">Magnetovibrio blakemorei</name>
    <dbReference type="NCBI Taxonomy" id="28181"/>
    <lineage>
        <taxon>Bacteria</taxon>
        <taxon>Pseudomonadati</taxon>
        <taxon>Pseudomonadota</taxon>
        <taxon>Alphaproteobacteria</taxon>
        <taxon>Rhodospirillales</taxon>
        <taxon>Magnetovibrionaceae</taxon>
        <taxon>Magnetovibrio</taxon>
    </lineage>
</organism>
<evidence type="ECO:0000313" key="7">
    <source>
        <dbReference type="EMBL" id="OEJ69216.1"/>
    </source>
</evidence>
<protein>
    <submittedName>
        <fullName evidence="7">Radical SAM protein</fullName>
    </submittedName>
</protein>
<dbReference type="InterPro" id="IPR050377">
    <property type="entry name" value="Radical_SAM_PqqE_MftC-like"/>
</dbReference>
<dbReference type="GO" id="GO:0046872">
    <property type="term" value="F:metal ion binding"/>
    <property type="evidence" value="ECO:0007669"/>
    <property type="project" value="UniProtKB-KW"/>
</dbReference>
<dbReference type="STRING" id="28181.BEN30_03775"/>
<evidence type="ECO:0000256" key="3">
    <source>
        <dbReference type="ARBA" id="ARBA00022723"/>
    </source>
</evidence>
<dbReference type="PANTHER" id="PTHR11228:SF7">
    <property type="entry name" value="PQQA PEPTIDE CYCLASE"/>
    <property type="match status" value="1"/>
</dbReference>
<feature type="domain" description="Radical SAM core" evidence="6">
    <location>
        <begin position="43"/>
        <end position="188"/>
    </location>
</feature>
<evidence type="ECO:0000256" key="1">
    <source>
        <dbReference type="ARBA" id="ARBA00001966"/>
    </source>
</evidence>
<evidence type="ECO:0000256" key="2">
    <source>
        <dbReference type="ARBA" id="ARBA00022691"/>
    </source>
</evidence>
<dbReference type="GO" id="GO:0003824">
    <property type="term" value="F:catalytic activity"/>
    <property type="evidence" value="ECO:0007669"/>
    <property type="project" value="InterPro"/>
</dbReference>
<dbReference type="CDD" id="cd01335">
    <property type="entry name" value="Radical_SAM"/>
    <property type="match status" value="1"/>
</dbReference>
<keyword evidence="4" id="KW-0408">Iron</keyword>
<dbReference type="InterPro" id="IPR058240">
    <property type="entry name" value="rSAM_sf"/>
</dbReference>
<evidence type="ECO:0000256" key="5">
    <source>
        <dbReference type="ARBA" id="ARBA00023014"/>
    </source>
</evidence>
<dbReference type="PANTHER" id="PTHR11228">
    <property type="entry name" value="RADICAL SAM DOMAIN PROTEIN"/>
    <property type="match status" value="1"/>
</dbReference>
<proteinExistence type="predicted"/>
<dbReference type="SUPFAM" id="SSF102114">
    <property type="entry name" value="Radical SAM enzymes"/>
    <property type="match status" value="1"/>
</dbReference>
<dbReference type="Proteomes" id="UP000095347">
    <property type="component" value="Unassembled WGS sequence"/>
</dbReference>
<dbReference type="InterPro" id="IPR013785">
    <property type="entry name" value="Aldolase_TIM"/>
</dbReference>
<keyword evidence="5" id="KW-0411">Iron-sulfur</keyword>
<reference evidence="8" key="1">
    <citation type="submission" date="2016-07" db="EMBL/GenBank/DDBJ databases">
        <authorList>
            <person name="Florea S."/>
            <person name="Webb J.S."/>
            <person name="Jaromczyk J."/>
            <person name="Schardl C.L."/>
        </authorList>
    </citation>
    <scope>NUCLEOTIDE SEQUENCE [LARGE SCALE GENOMIC DNA]</scope>
    <source>
        <strain evidence="8">MV-1</strain>
    </source>
</reference>
<evidence type="ECO:0000313" key="8">
    <source>
        <dbReference type="Proteomes" id="UP000095347"/>
    </source>
</evidence>
<dbReference type="EMBL" id="MCGG01000008">
    <property type="protein sequence ID" value="OEJ69216.1"/>
    <property type="molecule type" value="Genomic_DNA"/>
</dbReference>
<dbReference type="GO" id="GO:0051536">
    <property type="term" value="F:iron-sulfur cluster binding"/>
    <property type="evidence" value="ECO:0007669"/>
    <property type="project" value="UniProtKB-KW"/>
</dbReference>
<dbReference type="AlphaFoldDB" id="A0A1E5QB06"/>
<comment type="caution">
    <text evidence="7">The sequence shown here is derived from an EMBL/GenBank/DDBJ whole genome shotgun (WGS) entry which is preliminary data.</text>
</comment>
<evidence type="ECO:0000259" key="6">
    <source>
        <dbReference type="Pfam" id="PF04055"/>
    </source>
</evidence>
<accession>A0A1E5QB06</accession>
<dbReference type="SFLD" id="SFLDS00029">
    <property type="entry name" value="Radical_SAM"/>
    <property type="match status" value="1"/>
</dbReference>
<dbReference type="RefSeq" id="WP_069956681.1">
    <property type="nucleotide sequence ID" value="NZ_MCGG01000008.1"/>
</dbReference>
<name>A0A1E5QB06_9PROT</name>
<comment type="cofactor">
    <cofactor evidence="1">
        <name>[4Fe-4S] cluster</name>
        <dbReference type="ChEBI" id="CHEBI:49883"/>
    </cofactor>
</comment>
<gene>
    <name evidence="7" type="ORF">BEN30_03775</name>
</gene>
<dbReference type="InterPro" id="IPR007197">
    <property type="entry name" value="rSAM"/>
</dbReference>